<dbReference type="AlphaFoldDB" id="A0A0V1KJZ1"/>
<keyword evidence="2" id="KW-1185">Reference proteome</keyword>
<comment type="caution">
    <text evidence="1">The sequence shown here is derived from an EMBL/GenBank/DDBJ whole genome shotgun (WGS) entry which is preliminary data.</text>
</comment>
<dbReference type="Proteomes" id="UP000054721">
    <property type="component" value="Unassembled WGS sequence"/>
</dbReference>
<organism evidence="1 2">
    <name type="scientific">Trichinella nativa</name>
    <dbReference type="NCBI Taxonomy" id="6335"/>
    <lineage>
        <taxon>Eukaryota</taxon>
        <taxon>Metazoa</taxon>
        <taxon>Ecdysozoa</taxon>
        <taxon>Nematoda</taxon>
        <taxon>Enoplea</taxon>
        <taxon>Dorylaimia</taxon>
        <taxon>Trichinellida</taxon>
        <taxon>Trichinellidae</taxon>
        <taxon>Trichinella</taxon>
    </lineage>
</organism>
<sequence>MRTLPSCFYDDWEEFTLPRPLNLNLPNAVPP</sequence>
<evidence type="ECO:0000313" key="1">
    <source>
        <dbReference type="EMBL" id="KRZ47292.1"/>
    </source>
</evidence>
<name>A0A0V1KJZ1_9BILA</name>
<evidence type="ECO:0000313" key="2">
    <source>
        <dbReference type="Proteomes" id="UP000054721"/>
    </source>
</evidence>
<dbReference type="EMBL" id="JYDW01001007">
    <property type="protein sequence ID" value="KRZ47292.1"/>
    <property type="molecule type" value="Genomic_DNA"/>
</dbReference>
<proteinExistence type="predicted"/>
<gene>
    <name evidence="1" type="ORF">T02_2037</name>
</gene>
<reference evidence="1 2" key="1">
    <citation type="submission" date="2015-05" db="EMBL/GenBank/DDBJ databases">
        <title>Evolution of Trichinella species and genotypes.</title>
        <authorList>
            <person name="Korhonen P.K."/>
            <person name="Edoardo P."/>
            <person name="Giuseppe L.R."/>
            <person name="Gasser R.B."/>
        </authorList>
    </citation>
    <scope>NUCLEOTIDE SEQUENCE [LARGE SCALE GENOMIC DNA]</scope>
    <source>
        <strain evidence="1">ISS10</strain>
    </source>
</reference>
<accession>A0A0V1KJZ1</accession>
<protein>
    <submittedName>
        <fullName evidence="1">Uncharacterized protein</fullName>
    </submittedName>
</protein>